<keyword evidence="9 18" id="KW-0963">Cytoplasm</keyword>
<evidence type="ECO:0000256" key="13">
    <source>
        <dbReference type="ARBA" id="ARBA00022833"/>
    </source>
</evidence>
<reference evidence="21" key="2">
    <citation type="submission" date="2020-09" db="EMBL/GenBank/DDBJ databases">
        <authorList>
            <person name="Sun Q."/>
            <person name="Ohkuma M."/>
        </authorList>
    </citation>
    <scope>NUCLEOTIDE SEQUENCE</scope>
    <source>
        <strain evidence="21">JCM 12580</strain>
    </source>
</reference>
<evidence type="ECO:0000256" key="17">
    <source>
        <dbReference type="ARBA" id="ARBA00023285"/>
    </source>
</evidence>
<dbReference type="GO" id="GO:0003856">
    <property type="term" value="F:3-dehydroquinate synthase activity"/>
    <property type="evidence" value="ECO:0007669"/>
    <property type="project" value="UniProtKB-UniRule"/>
</dbReference>
<evidence type="ECO:0000313" key="21">
    <source>
        <dbReference type="EMBL" id="GGJ85617.1"/>
    </source>
</evidence>
<dbReference type="InterPro" id="IPR050071">
    <property type="entry name" value="Dehydroquinate_synthase"/>
</dbReference>
<dbReference type="FunFam" id="3.40.50.1970:FF:000007">
    <property type="entry name" value="Pentafunctional AROM polypeptide"/>
    <property type="match status" value="1"/>
</dbReference>
<keyword evidence="12 18" id="KW-0547">Nucleotide-binding</keyword>
<dbReference type="PANTHER" id="PTHR43622:SF7">
    <property type="entry name" value="3-DEHYDROQUINATE SYNTHASE, CHLOROPLASTIC"/>
    <property type="match status" value="1"/>
</dbReference>
<accession>A0A917PNB2</accession>
<evidence type="ECO:0000256" key="1">
    <source>
        <dbReference type="ARBA" id="ARBA00001393"/>
    </source>
</evidence>
<dbReference type="EC" id="4.2.3.4" evidence="7 18"/>
<feature type="binding site" evidence="18">
    <location>
        <position position="261"/>
    </location>
    <ligand>
        <name>Zn(2+)</name>
        <dbReference type="ChEBI" id="CHEBI:29105"/>
    </ligand>
</feature>
<comment type="catalytic activity">
    <reaction evidence="1 18">
        <text>7-phospho-2-dehydro-3-deoxy-D-arabino-heptonate = 3-dehydroquinate + phosphate</text>
        <dbReference type="Rhea" id="RHEA:21968"/>
        <dbReference type="ChEBI" id="CHEBI:32364"/>
        <dbReference type="ChEBI" id="CHEBI:43474"/>
        <dbReference type="ChEBI" id="CHEBI:58394"/>
        <dbReference type="EC" id="4.2.3.4"/>
    </reaction>
</comment>
<dbReference type="AlphaFoldDB" id="A0A917PNB2"/>
<comment type="caution">
    <text evidence="21">The sequence shown here is derived from an EMBL/GenBank/DDBJ whole genome shotgun (WGS) entry which is preliminary data.</text>
</comment>
<keyword evidence="15 18" id="KW-0057">Aromatic amino acid biosynthesis</keyword>
<dbReference type="GO" id="GO:0009073">
    <property type="term" value="P:aromatic amino acid family biosynthetic process"/>
    <property type="evidence" value="ECO:0007669"/>
    <property type="project" value="UniProtKB-KW"/>
</dbReference>
<keyword evidence="17 18" id="KW-0170">Cobalt</keyword>
<evidence type="ECO:0000256" key="7">
    <source>
        <dbReference type="ARBA" id="ARBA00013031"/>
    </source>
</evidence>
<evidence type="ECO:0000256" key="16">
    <source>
        <dbReference type="ARBA" id="ARBA00023239"/>
    </source>
</evidence>
<feature type="binding site" evidence="18">
    <location>
        <position position="244"/>
    </location>
    <ligand>
        <name>Zn(2+)</name>
        <dbReference type="ChEBI" id="CHEBI:29105"/>
    </ligand>
</feature>
<protein>
    <recommendedName>
        <fullName evidence="8 18">3-dehydroquinate synthase</fullName>
        <shortName evidence="18">DHQS</shortName>
        <ecNumber evidence="7 18">4.2.3.4</ecNumber>
    </recommendedName>
</protein>
<dbReference type="Pfam" id="PF24621">
    <property type="entry name" value="DHQS_C"/>
    <property type="match status" value="1"/>
</dbReference>
<evidence type="ECO:0000256" key="2">
    <source>
        <dbReference type="ARBA" id="ARBA00001911"/>
    </source>
</evidence>
<evidence type="ECO:0000256" key="12">
    <source>
        <dbReference type="ARBA" id="ARBA00022741"/>
    </source>
</evidence>
<keyword evidence="11 18" id="KW-0479">Metal-binding</keyword>
<proteinExistence type="inferred from homology"/>
<dbReference type="HAMAP" id="MF_00110">
    <property type="entry name" value="DHQ_synthase"/>
    <property type="match status" value="1"/>
</dbReference>
<evidence type="ECO:0000313" key="22">
    <source>
        <dbReference type="Proteomes" id="UP000658382"/>
    </source>
</evidence>
<evidence type="ECO:0000256" key="9">
    <source>
        <dbReference type="ARBA" id="ARBA00022490"/>
    </source>
</evidence>
<dbReference type="GO" id="GO:0046872">
    <property type="term" value="F:metal ion binding"/>
    <property type="evidence" value="ECO:0007669"/>
    <property type="project" value="UniProtKB-KW"/>
</dbReference>
<comment type="cofactor">
    <cofactor evidence="18">
        <name>Co(2+)</name>
        <dbReference type="ChEBI" id="CHEBI:48828"/>
    </cofactor>
    <cofactor evidence="18">
        <name>Zn(2+)</name>
        <dbReference type="ChEBI" id="CHEBI:29105"/>
    </cofactor>
    <text evidence="18">Binds 1 divalent metal cation per subunit. Can use either Co(2+) or Zn(2+).</text>
</comment>
<evidence type="ECO:0000256" key="18">
    <source>
        <dbReference type="HAMAP-Rule" id="MF_00110"/>
    </source>
</evidence>
<comment type="cofactor">
    <cofactor evidence="3">
        <name>Zn(2+)</name>
        <dbReference type="ChEBI" id="CHEBI:29105"/>
    </cofactor>
</comment>
<evidence type="ECO:0000256" key="15">
    <source>
        <dbReference type="ARBA" id="ARBA00023141"/>
    </source>
</evidence>
<keyword evidence="22" id="KW-1185">Reference proteome</keyword>
<dbReference type="NCBIfam" id="TIGR01357">
    <property type="entry name" value="aroB"/>
    <property type="match status" value="1"/>
</dbReference>
<feature type="binding site" evidence="18">
    <location>
        <position position="183"/>
    </location>
    <ligand>
        <name>Zn(2+)</name>
        <dbReference type="ChEBI" id="CHEBI:29105"/>
    </ligand>
</feature>
<keyword evidence="14 18" id="KW-0520">NAD</keyword>
<comment type="cofactor">
    <cofactor evidence="2 18">
        <name>NAD(+)</name>
        <dbReference type="ChEBI" id="CHEBI:57540"/>
    </cofactor>
</comment>
<dbReference type="InterPro" id="IPR030963">
    <property type="entry name" value="DHQ_synth_fam"/>
</dbReference>
<sequence>MFLMKETTIKAASHSYPVYIGENLRHQTAQYFHKDYSSILIITDETVADCYLSDVKNSLAHENVFSYVIQAGEKAKSIDTFYQLHTQAIECGLDRQSLMIALGGGVVGDVAGFAAATFMRGIDFIQMPTTILAHDSSVGGKVAINHEQGKNMIGSFYAPAGVIYDVQTLHSLPDHEIRSGYAELLKEALLADVDLYQLLISNDLSVLSSQDLSYKLQRGIEIKAGIVEIDERESGIRKHLNLGHTLGHALESLLGYGYQTHGELVALGLLFAFRVSEKKFTPELPFEQLYTWLKRNGYPLNMPFIKPEEILAKMKKDKKTLRTEIQMVLLKSMAQPVLMEINDESLLEYLEDFQTELAQRNS</sequence>
<evidence type="ECO:0000256" key="14">
    <source>
        <dbReference type="ARBA" id="ARBA00023027"/>
    </source>
</evidence>
<dbReference type="SUPFAM" id="SSF56796">
    <property type="entry name" value="Dehydroquinate synthase-like"/>
    <property type="match status" value="1"/>
</dbReference>
<dbReference type="Proteomes" id="UP000658382">
    <property type="component" value="Unassembled WGS sequence"/>
</dbReference>
<feature type="binding site" evidence="18">
    <location>
        <begin position="129"/>
        <end position="130"/>
    </location>
    <ligand>
        <name>NAD(+)</name>
        <dbReference type="ChEBI" id="CHEBI:57540"/>
    </ligand>
</feature>
<evidence type="ECO:0000256" key="10">
    <source>
        <dbReference type="ARBA" id="ARBA00022605"/>
    </source>
</evidence>
<dbReference type="Gene3D" id="1.20.1090.10">
    <property type="entry name" value="Dehydroquinate synthase-like - alpha domain"/>
    <property type="match status" value="1"/>
</dbReference>
<name>A0A917PNB2_9BACI</name>
<dbReference type="GO" id="GO:0000166">
    <property type="term" value="F:nucleotide binding"/>
    <property type="evidence" value="ECO:0007669"/>
    <property type="project" value="UniProtKB-KW"/>
</dbReference>
<dbReference type="GO" id="GO:0009423">
    <property type="term" value="P:chorismate biosynthetic process"/>
    <property type="evidence" value="ECO:0007669"/>
    <property type="project" value="UniProtKB-UniRule"/>
</dbReference>
<feature type="domain" description="3-dehydroquinate synthase C-terminal" evidence="20">
    <location>
        <begin position="180"/>
        <end position="320"/>
    </location>
</feature>
<dbReference type="InterPro" id="IPR056179">
    <property type="entry name" value="DHQS_C"/>
</dbReference>
<evidence type="ECO:0000256" key="3">
    <source>
        <dbReference type="ARBA" id="ARBA00001947"/>
    </source>
</evidence>
<evidence type="ECO:0000256" key="11">
    <source>
        <dbReference type="ARBA" id="ARBA00022723"/>
    </source>
</evidence>
<feature type="binding site" evidence="18">
    <location>
        <position position="141"/>
    </location>
    <ligand>
        <name>NAD(+)</name>
        <dbReference type="ChEBI" id="CHEBI:57540"/>
    </ligand>
</feature>
<feature type="binding site" evidence="18">
    <location>
        <begin position="105"/>
        <end position="109"/>
    </location>
    <ligand>
        <name>NAD(+)</name>
        <dbReference type="ChEBI" id="CHEBI:57540"/>
    </ligand>
</feature>
<keyword evidence="13 18" id="KW-0862">Zinc</keyword>
<dbReference type="Pfam" id="PF01761">
    <property type="entry name" value="DHQ_synthase"/>
    <property type="match status" value="1"/>
</dbReference>
<comment type="caution">
    <text evidence="18">Lacks conserved residue(s) required for the propagation of feature annotation.</text>
</comment>
<evidence type="ECO:0000256" key="6">
    <source>
        <dbReference type="ARBA" id="ARBA00005412"/>
    </source>
</evidence>
<evidence type="ECO:0000259" key="20">
    <source>
        <dbReference type="Pfam" id="PF24621"/>
    </source>
</evidence>
<evidence type="ECO:0000256" key="4">
    <source>
        <dbReference type="ARBA" id="ARBA00004496"/>
    </source>
</evidence>
<organism evidence="21 22">
    <name type="scientific">Lentibacillus kapialis</name>
    <dbReference type="NCBI Taxonomy" id="340214"/>
    <lineage>
        <taxon>Bacteria</taxon>
        <taxon>Bacillati</taxon>
        <taxon>Bacillota</taxon>
        <taxon>Bacilli</taxon>
        <taxon>Bacillales</taxon>
        <taxon>Bacillaceae</taxon>
        <taxon>Lentibacillus</taxon>
    </lineage>
</organism>
<evidence type="ECO:0000256" key="5">
    <source>
        <dbReference type="ARBA" id="ARBA00004661"/>
    </source>
</evidence>
<comment type="subcellular location">
    <subcellularLocation>
        <location evidence="4 18">Cytoplasm</location>
    </subcellularLocation>
</comment>
<dbReference type="Gene3D" id="3.40.50.1970">
    <property type="match status" value="1"/>
</dbReference>
<dbReference type="PIRSF" id="PIRSF001455">
    <property type="entry name" value="DHQ_synth"/>
    <property type="match status" value="1"/>
</dbReference>
<comment type="pathway">
    <text evidence="5 18">Metabolic intermediate biosynthesis; chorismate biosynthesis; chorismate from D-erythrose 4-phosphate and phosphoenolpyruvate: step 2/7.</text>
</comment>
<dbReference type="GO" id="GO:0008652">
    <property type="term" value="P:amino acid biosynthetic process"/>
    <property type="evidence" value="ECO:0007669"/>
    <property type="project" value="UniProtKB-KW"/>
</dbReference>
<dbReference type="EMBL" id="BMNQ01000003">
    <property type="protein sequence ID" value="GGJ85617.1"/>
    <property type="molecule type" value="Genomic_DNA"/>
</dbReference>
<dbReference type="InterPro" id="IPR016037">
    <property type="entry name" value="DHQ_synth_AroB"/>
</dbReference>
<feature type="domain" description="3-dehydroquinate synthase N-terminal" evidence="19">
    <location>
        <begin position="67"/>
        <end position="178"/>
    </location>
</feature>
<comment type="function">
    <text evidence="18">Catalyzes the conversion of 3-deoxy-D-arabino-heptulosonate 7-phosphate (DAHP) to dehydroquinate (DHQ).</text>
</comment>
<dbReference type="GO" id="GO:0005737">
    <property type="term" value="C:cytoplasm"/>
    <property type="evidence" value="ECO:0007669"/>
    <property type="project" value="UniProtKB-SubCell"/>
</dbReference>
<evidence type="ECO:0000256" key="8">
    <source>
        <dbReference type="ARBA" id="ARBA00017684"/>
    </source>
</evidence>
<dbReference type="PANTHER" id="PTHR43622">
    <property type="entry name" value="3-DEHYDROQUINATE SYNTHASE"/>
    <property type="match status" value="1"/>
</dbReference>
<feature type="binding site" evidence="18">
    <location>
        <position position="150"/>
    </location>
    <ligand>
        <name>NAD(+)</name>
        <dbReference type="ChEBI" id="CHEBI:57540"/>
    </ligand>
</feature>
<keyword evidence="10 18" id="KW-0028">Amino-acid biosynthesis</keyword>
<reference evidence="21" key="1">
    <citation type="journal article" date="2014" name="Int. J. Syst. Evol. Microbiol.">
        <title>Complete genome sequence of Corynebacterium casei LMG S-19264T (=DSM 44701T), isolated from a smear-ripened cheese.</title>
        <authorList>
            <consortium name="US DOE Joint Genome Institute (JGI-PGF)"/>
            <person name="Walter F."/>
            <person name="Albersmeier A."/>
            <person name="Kalinowski J."/>
            <person name="Ruckert C."/>
        </authorList>
    </citation>
    <scope>NUCLEOTIDE SEQUENCE</scope>
    <source>
        <strain evidence="21">JCM 12580</strain>
    </source>
</reference>
<gene>
    <name evidence="18 21" type="primary">aroB</name>
    <name evidence="21" type="ORF">GCM10007063_05160</name>
</gene>
<comment type="similarity">
    <text evidence="6 18">Belongs to the sugar phosphate cyclases superfamily. Dehydroquinate synthase family.</text>
</comment>
<keyword evidence="16 18" id="KW-0456">Lyase</keyword>
<evidence type="ECO:0000259" key="19">
    <source>
        <dbReference type="Pfam" id="PF01761"/>
    </source>
</evidence>
<dbReference type="InterPro" id="IPR030960">
    <property type="entry name" value="DHQS/DOIS_N"/>
</dbReference>
<dbReference type="CDD" id="cd08195">
    <property type="entry name" value="DHQS"/>
    <property type="match status" value="1"/>
</dbReference>